<organism evidence="3">
    <name type="scientific">Salpingoeca rosetta (strain ATCC 50818 / BSB-021)</name>
    <dbReference type="NCBI Taxonomy" id="946362"/>
    <lineage>
        <taxon>Eukaryota</taxon>
        <taxon>Choanoflagellata</taxon>
        <taxon>Craspedida</taxon>
        <taxon>Salpingoecidae</taxon>
        <taxon>Salpingoeca</taxon>
    </lineage>
</organism>
<gene>
    <name evidence="2" type="ORF">PTSG_07481</name>
</gene>
<evidence type="ECO:0000313" key="3">
    <source>
        <dbReference type="Proteomes" id="UP000007799"/>
    </source>
</evidence>
<dbReference type="EMBL" id="GL832976">
    <property type="protein sequence ID" value="EGD77147.1"/>
    <property type="molecule type" value="Genomic_DNA"/>
</dbReference>
<feature type="compositionally biased region" description="Basic residues" evidence="1">
    <location>
        <begin position="1"/>
        <end position="15"/>
    </location>
</feature>
<accession>F2UIU8</accession>
<dbReference type="InParanoid" id="F2UIU8"/>
<dbReference type="OrthoDB" id="533166at2759"/>
<evidence type="ECO:0000313" key="2">
    <source>
        <dbReference type="EMBL" id="EGD77147.1"/>
    </source>
</evidence>
<feature type="region of interest" description="Disordered" evidence="1">
    <location>
        <begin position="54"/>
        <end position="207"/>
    </location>
</feature>
<keyword evidence="3" id="KW-1185">Reference proteome</keyword>
<proteinExistence type="predicted"/>
<feature type="compositionally biased region" description="Polar residues" evidence="1">
    <location>
        <begin position="123"/>
        <end position="133"/>
    </location>
</feature>
<feature type="compositionally biased region" description="Polar residues" evidence="1">
    <location>
        <begin position="98"/>
        <end position="111"/>
    </location>
</feature>
<sequence>MLRRLRGWRREKRKGGGGSDKEGKEEEEDPLFVERQDGGPINWELLTTILSQLQQQPYTPKEQQQEDMEEAEQAATRDGGVTGEEKTQEESDKGGQGSSSSEPHDAQQTVEGETASPDDDTNHNNSLNGTQNGSEHDNAASSNDDDATTAKNNTTSSNDDDATTAKNNTTSNNDDDATTATNNAAMRSGDDESHQGDGSTTAGSLPSVAERGVSLEYLFQWWKEHKDKLPEDITTREVVDKVIRPATEDAKQCLWTQVPEDHRSVPTAAVSHTWNYTMAFLMDMLHASKHTGHAPLSGHTYVWLDIFALVQHADGTSVQREEISQLGAVFGEKVRTVIQVLPPSRGIMMRNFGLRQRKRAGDLGAFDRAWCIFELARAVASGATYHVACPDSNTDYQTPFNFAGAWQPYASDALYQSDKENIDSLVLEAFGTWNTLKAVVVMVMLKANNVGPIFRWDANVPTMYAKWEDAFLGSEETSWSRFIQIYRTFYHDELPRAS</sequence>
<name>F2UIU8_SALR5</name>
<dbReference type="GeneID" id="16071548"/>
<feature type="compositionally biased region" description="Low complexity" evidence="1">
    <location>
        <begin position="164"/>
        <end position="185"/>
    </location>
</feature>
<dbReference type="Proteomes" id="UP000007799">
    <property type="component" value="Unassembled WGS sequence"/>
</dbReference>
<feature type="region of interest" description="Disordered" evidence="1">
    <location>
        <begin position="1"/>
        <end position="40"/>
    </location>
</feature>
<protein>
    <submittedName>
        <fullName evidence="2">Uncharacterized protein</fullName>
    </submittedName>
</protein>
<feature type="compositionally biased region" description="Basic and acidic residues" evidence="1">
    <location>
        <begin position="83"/>
        <end position="93"/>
    </location>
</feature>
<dbReference type="RefSeq" id="XP_004990986.1">
    <property type="nucleotide sequence ID" value="XM_004990929.1"/>
</dbReference>
<evidence type="ECO:0000256" key="1">
    <source>
        <dbReference type="SAM" id="MobiDB-lite"/>
    </source>
</evidence>
<dbReference type="KEGG" id="sre:PTSG_07481"/>
<reference evidence="2" key="1">
    <citation type="submission" date="2009-08" db="EMBL/GenBank/DDBJ databases">
        <title>Annotation of Salpingoeca rosetta.</title>
        <authorList>
            <consortium name="The Broad Institute Genome Sequencing Platform"/>
            <person name="Russ C."/>
            <person name="Cuomo C."/>
            <person name="Burger G."/>
            <person name="Gray M.W."/>
            <person name="Holland P.W.H."/>
            <person name="King N."/>
            <person name="Lang F.B.F."/>
            <person name="Roger A.J."/>
            <person name="Ruiz-Trillo I."/>
            <person name="Young S.K."/>
            <person name="Zeng Q."/>
            <person name="Gargeya S."/>
            <person name="Alvarado L."/>
            <person name="Berlin A."/>
            <person name="Chapman S.B."/>
            <person name="Chen Z."/>
            <person name="Freedman E."/>
            <person name="Gellesch M."/>
            <person name="Goldberg J."/>
            <person name="Griggs A."/>
            <person name="Gujja S."/>
            <person name="Heilman E."/>
            <person name="Heiman D."/>
            <person name="Howarth C."/>
            <person name="Mehta T."/>
            <person name="Neiman D."/>
            <person name="Pearson M."/>
            <person name="Roberts A."/>
            <person name="Saif S."/>
            <person name="Shea T."/>
            <person name="Shenoy N."/>
            <person name="Sisk P."/>
            <person name="Stolte C."/>
            <person name="Sykes S."/>
            <person name="White J."/>
            <person name="Yandava C."/>
            <person name="Haas B."/>
            <person name="Nusbaum C."/>
            <person name="Birren B."/>
        </authorList>
    </citation>
    <scope>NUCLEOTIDE SEQUENCE [LARGE SCALE GENOMIC DNA]</scope>
    <source>
        <strain evidence="2">ATCC 50818</strain>
    </source>
</reference>
<dbReference type="AlphaFoldDB" id="F2UIU8"/>